<protein>
    <submittedName>
        <fullName evidence="2">Uncharacterized protein</fullName>
    </submittedName>
</protein>
<dbReference type="AlphaFoldDB" id="A0A8W7PT65"/>
<reference evidence="2" key="1">
    <citation type="submission" date="2022-08" db="UniProtKB">
        <authorList>
            <consortium name="EnsemblMetazoa"/>
        </authorList>
    </citation>
    <scope>IDENTIFICATION</scope>
</reference>
<accession>A0A8W7PT65</accession>
<dbReference type="Proteomes" id="UP000075882">
    <property type="component" value="Unassembled WGS sequence"/>
</dbReference>
<proteinExistence type="predicted"/>
<evidence type="ECO:0000256" key="1">
    <source>
        <dbReference type="SAM" id="MobiDB-lite"/>
    </source>
</evidence>
<name>A0A8W7PT65_ANOCL</name>
<evidence type="ECO:0000313" key="2">
    <source>
        <dbReference type="EnsemblMetazoa" id="ACOM037266-PA.1"/>
    </source>
</evidence>
<dbReference type="EnsemblMetazoa" id="ACOM037266-RA">
    <property type="protein sequence ID" value="ACOM037266-PA.1"/>
    <property type="gene ID" value="ACOM037266"/>
</dbReference>
<feature type="region of interest" description="Disordered" evidence="1">
    <location>
        <begin position="1"/>
        <end position="27"/>
    </location>
</feature>
<sequence>MPTTTTEDVKRRRYLEQAQQERPPELPPAVMPDVLGYDIAVLVVGRRAQIAAVIALIVEGRIVHLATGSTIRRRRRRHPATLATRSVRLLVNINRAKVNGGRFRWQLQNGGKGSGPGRWHLNP</sequence>
<organism evidence="2">
    <name type="scientific">Anopheles coluzzii</name>
    <name type="common">African malaria mosquito</name>
    <dbReference type="NCBI Taxonomy" id="1518534"/>
    <lineage>
        <taxon>Eukaryota</taxon>
        <taxon>Metazoa</taxon>
        <taxon>Ecdysozoa</taxon>
        <taxon>Arthropoda</taxon>
        <taxon>Hexapoda</taxon>
        <taxon>Insecta</taxon>
        <taxon>Pterygota</taxon>
        <taxon>Neoptera</taxon>
        <taxon>Endopterygota</taxon>
        <taxon>Diptera</taxon>
        <taxon>Nematocera</taxon>
        <taxon>Culicoidea</taxon>
        <taxon>Culicidae</taxon>
        <taxon>Anophelinae</taxon>
        <taxon>Anopheles</taxon>
    </lineage>
</organism>